<reference evidence="1 2" key="1">
    <citation type="journal article" date="2022" name="Hortic Res">
        <title>A haplotype resolved chromosomal level avocado genome allows analysis of novel avocado genes.</title>
        <authorList>
            <person name="Nath O."/>
            <person name="Fletcher S.J."/>
            <person name="Hayward A."/>
            <person name="Shaw L.M."/>
            <person name="Masouleh A.K."/>
            <person name="Furtado A."/>
            <person name="Henry R.J."/>
            <person name="Mitter N."/>
        </authorList>
    </citation>
    <scope>NUCLEOTIDE SEQUENCE [LARGE SCALE GENOMIC DNA]</scope>
    <source>
        <strain evidence="2">cv. Hass</strain>
    </source>
</reference>
<protein>
    <submittedName>
        <fullName evidence="1">Uncharacterized protein</fullName>
    </submittedName>
</protein>
<proteinExistence type="predicted"/>
<dbReference type="Proteomes" id="UP001234297">
    <property type="component" value="Chromosome 2"/>
</dbReference>
<organism evidence="1 2">
    <name type="scientific">Persea americana</name>
    <name type="common">Avocado</name>
    <dbReference type="NCBI Taxonomy" id="3435"/>
    <lineage>
        <taxon>Eukaryota</taxon>
        <taxon>Viridiplantae</taxon>
        <taxon>Streptophyta</taxon>
        <taxon>Embryophyta</taxon>
        <taxon>Tracheophyta</taxon>
        <taxon>Spermatophyta</taxon>
        <taxon>Magnoliopsida</taxon>
        <taxon>Magnoliidae</taxon>
        <taxon>Laurales</taxon>
        <taxon>Lauraceae</taxon>
        <taxon>Persea</taxon>
    </lineage>
</organism>
<dbReference type="EMBL" id="CM056810">
    <property type="protein sequence ID" value="KAJ8643561.1"/>
    <property type="molecule type" value="Genomic_DNA"/>
</dbReference>
<evidence type="ECO:0000313" key="2">
    <source>
        <dbReference type="Proteomes" id="UP001234297"/>
    </source>
</evidence>
<accession>A0ACC2MD42</accession>
<keyword evidence="2" id="KW-1185">Reference proteome</keyword>
<sequence length="323" mass="35016">MVAIEPCADLDTTKNGTNTEISEPSNAQTEESSMKDDGFETASDGEGGSDGQDRKPDSSKAEEPTPEEPTAEQLQQKALAQANDAKAEGNKLFGAGQYEDALSQYAIALQIAPEVPSSSEIRSICHANSAACFSKLGRYDDAIKECTKALELNPTYMKVLVRRAEAHEKLEHFEEAIADMKKILELDSSNVQARRGIQRLEPLAAEKREKMKEEMIGKLKEMGNSVLGRFGMSVDNFKAVKDPNTGSYSISFQRKVAIFTGAASGICEAAARLFAQSGAYVVIADIHDELGRHVATSIGLNCASYIHCNVSDELQVKAAIDWT</sequence>
<name>A0ACC2MD42_PERAE</name>
<comment type="caution">
    <text evidence="1">The sequence shown here is derived from an EMBL/GenBank/DDBJ whole genome shotgun (WGS) entry which is preliminary data.</text>
</comment>
<evidence type="ECO:0000313" key="1">
    <source>
        <dbReference type="EMBL" id="KAJ8643561.1"/>
    </source>
</evidence>
<gene>
    <name evidence="1" type="ORF">MRB53_005309</name>
</gene>